<keyword evidence="6 8" id="KW-1133">Transmembrane helix</keyword>
<evidence type="ECO:0000256" key="4">
    <source>
        <dbReference type="ARBA" id="ARBA00022596"/>
    </source>
</evidence>
<keyword evidence="3 8" id="KW-0813">Transport</keyword>
<evidence type="ECO:0000256" key="1">
    <source>
        <dbReference type="ARBA" id="ARBA00004127"/>
    </source>
</evidence>
<keyword evidence="7 8" id="KW-0472">Membrane</keyword>
<evidence type="ECO:0000313" key="9">
    <source>
        <dbReference type="EMBL" id="SMG59568.1"/>
    </source>
</evidence>
<comment type="similarity">
    <text evidence="2 8">Belongs to the NiCoT transporter (TC 2.A.52) family.</text>
</comment>
<accession>A0ABY1MJ18</accession>
<comment type="caution">
    <text evidence="9">The sequence shown here is derived from an EMBL/GenBank/DDBJ whole genome shotgun (WGS) entry which is preliminary data.</text>
</comment>
<gene>
    <name evidence="9" type="ORF">SAMN02745947_05444</name>
</gene>
<name>A0ABY1MJ18_RHORH</name>
<feature type="transmembrane region" description="Helical" evidence="8">
    <location>
        <begin position="203"/>
        <end position="225"/>
    </location>
</feature>
<proteinExistence type="inferred from homology"/>
<dbReference type="InterPro" id="IPR004688">
    <property type="entry name" value="Ni/Co_transpt"/>
</dbReference>
<feature type="transmembrane region" description="Helical" evidence="8">
    <location>
        <begin position="246"/>
        <end position="272"/>
    </location>
</feature>
<keyword evidence="4" id="KW-0533">Nickel</keyword>
<evidence type="ECO:0000256" key="3">
    <source>
        <dbReference type="ARBA" id="ARBA00022448"/>
    </source>
</evidence>
<feature type="transmembrane region" description="Helical" evidence="8">
    <location>
        <begin position="64"/>
        <end position="89"/>
    </location>
</feature>
<dbReference type="PANTHER" id="PTHR31611:SF0">
    <property type="entry name" value="HIGH-AFFINITY NICKEL TRANSPORT PROTEIN NIC1"/>
    <property type="match status" value="1"/>
</dbReference>
<dbReference type="InterPro" id="IPR011541">
    <property type="entry name" value="Ni/Co_transpt_high_affinity"/>
</dbReference>
<dbReference type="EMBL" id="FXAV01000039">
    <property type="protein sequence ID" value="SMG59568.1"/>
    <property type="molecule type" value="Genomic_DNA"/>
</dbReference>
<evidence type="ECO:0000256" key="5">
    <source>
        <dbReference type="ARBA" id="ARBA00022692"/>
    </source>
</evidence>
<dbReference type="PANTHER" id="PTHR31611">
    <property type="entry name" value="HIGH-AFFINITY NICKEL TRANSPORT PROTEIN NIC1"/>
    <property type="match status" value="1"/>
</dbReference>
<evidence type="ECO:0000256" key="2">
    <source>
        <dbReference type="ARBA" id="ARBA00010892"/>
    </source>
</evidence>
<dbReference type="Proteomes" id="UP000193566">
    <property type="component" value="Unassembled WGS sequence"/>
</dbReference>
<feature type="transmembrane region" description="Helical" evidence="8">
    <location>
        <begin position="109"/>
        <end position="130"/>
    </location>
</feature>
<evidence type="ECO:0000256" key="7">
    <source>
        <dbReference type="ARBA" id="ARBA00023136"/>
    </source>
</evidence>
<keyword evidence="10" id="KW-1185">Reference proteome</keyword>
<dbReference type="Pfam" id="PF03824">
    <property type="entry name" value="NicO"/>
    <property type="match status" value="1"/>
</dbReference>
<reference evidence="9 10" key="1">
    <citation type="submission" date="2017-04" db="EMBL/GenBank/DDBJ databases">
        <authorList>
            <person name="Varghese N."/>
            <person name="Submissions S."/>
        </authorList>
    </citation>
    <scope>NUCLEOTIDE SEQUENCE [LARGE SCALE GENOMIC DNA]</scope>
    <source>
        <strain evidence="9 10">J3</strain>
    </source>
</reference>
<keyword evidence="5 8" id="KW-0812">Transmembrane</keyword>
<comment type="subcellular location">
    <subcellularLocation>
        <location evidence="8">Cell membrane</location>
        <topology evidence="8">Multi-pass membrane protein</topology>
    </subcellularLocation>
    <subcellularLocation>
        <location evidence="1">Endomembrane system</location>
        <topology evidence="1">Multi-pass membrane protein</topology>
    </subcellularLocation>
</comment>
<evidence type="ECO:0000313" key="10">
    <source>
        <dbReference type="Proteomes" id="UP000193566"/>
    </source>
</evidence>
<evidence type="ECO:0000256" key="8">
    <source>
        <dbReference type="RuleBase" id="RU362101"/>
    </source>
</evidence>
<dbReference type="RefSeq" id="WP_229580971.1">
    <property type="nucleotide sequence ID" value="NZ_FXAV01000039.1"/>
</dbReference>
<organism evidence="9 10">
    <name type="scientific">Rhodococcus rhodochrous J3</name>
    <dbReference type="NCBI Taxonomy" id="903528"/>
    <lineage>
        <taxon>Bacteria</taxon>
        <taxon>Bacillati</taxon>
        <taxon>Actinomycetota</taxon>
        <taxon>Actinomycetes</taxon>
        <taxon>Mycobacteriales</taxon>
        <taxon>Nocardiaceae</taxon>
        <taxon>Rhodococcus</taxon>
    </lineage>
</organism>
<sequence length="331" mass="34694">MASVHVLGFGLLAWAQWTSAADAVGVGVALTAYALGLRHALDADHITGIDNATRKFVGEGRRPMSVGLAFSLGHSTVVFVVTALVAAGVGAATRLVSDDEPMTAPLATVGAMVAGGFLVLIAAVNTVAWLRFRALYRERDPDATAVEVALSRTAVARVLQAPLRRVRYPRHIYVLGVLFGLGFDTAMTIGVVAAAVATTLTGVSVWLVLALPLCFAAGMTLVDALDGIAMTKLYSGEGLAPGTKIFFTLITTGVSVVAAAVLGTIILVSTAHEALELTGPWTGWVAGLDLDYIGIALAATFAVLWIGAVVLTRQRCRCRVSRREQEVRVNR</sequence>
<feature type="transmembrane region" description="Helical" evidence="8">
    <location>
        <begin position="292"/>
        <end position="312"/>
    </location>
</feature>
<protein>
    <recommendedName>
        <fullName evidence="8">Nickel/cobalt efflux system</fullName>
    </recommendedName>
</protein>
<feature type="transmembrane region" description="Helical" evidence="8">
    <location>
        <begin position="172"/>
        <end position="197"/>
    </location>
</feature>
<evidence type="ECO:0000256" key="6">
    <source>
        <dbReference type="ARBA" id="ARBA00022989"/>
    </source>
</evidence>